<dbReference type="Gene3D" id="2.60.120.180">
    <property type="match status" value="1"/>
</dbReference>
<protein>
    <recommendedName>
        <fullName evidence="4 11">Endo-1,4-beta-xylanase</fullName>
        <ecNumber evidence="4 11">3.2.1.8</ecNumber>
    </recommendedName>
</protein>
<dbReference type="InterPro" id="IPR033119">
    <property type="entry name" value="GH11_AS_2"/>
</dbReference>
<dbReference type="PROSITE" id="PS00776">
    <property type="entry name" value="GH11_1"/>
    <property type="match status" value="1"/>
</dbReference>
<keyword evidence="5 11" id="KW-0858">Xylan degradation</keyword>
<comment type="similarity">
    <text evidence="3 11 12">Belongs to the glycosyl hydrolase 11 (cellulase G) family.</text>
</comment>
<dbReference type="PANTHER" id="PTHR46828:SF2">
    <property type="entry name" value="ENDO-1,4-BETA-XYLANASE A-RELATED"/>
    <property type="match status" value="1"/>
</dbReference>
<evidence type="ECO:0000256" key="5">
    <source>
        <dbReference type="ARBA" id="ARBA00022651"/>
    </source>
</evidence>
<dbReference type="EC" id="3.2.1.8" evidence="4 11"/>
<evidence type="ECO:0000256" key="10">
    <source>
        <dbReference type="ARBA" id="ARBA00023326"/>
    </source>
</evidence>
<feature type="active site" description="Nucleophile" evidence="11">
    <location>
        <position position="130"/>
    </location>
</feature>
<name>A0AAD4HWA1_9PEZI</name>
<organism evidence="15 16">
    <name type="scientific">Staphylotrichum longicolle</name>
    <dbReference type="NCBI Taxonomy" id="669026"/>
    <lineage>
        <taxon>Eukaryota</taxon>
        <taxon>Fungi</taxon>
        <taxon>Dikarya</taxon>
        <taxon>Ascomycota</taxon>
        <taxon>Pezizomycotina</taxon>
        <taxon>Sordariomycetes</taxon>
        <taxon>Sordariomycetidae</taxon>
        <taxon>Sordariales</taxon>
        <taxon>Chaetomiaceae</taxon>
        <taxon>Staphylotrichum</taxon>
    </lineage>
</organism>
<evidence type="ECO:0000256" key="9">
    <source>
        <dbReference type="ARBA" id="ARBA00023295"/>
    </source>
</evidence>
<evidence type="ECO:0000256" key="11">
    <source>
        <dbReference type="PROSITE-ProRule" id="PRU01097"/>
    </source>
</evidence>
<evidence type="ECO:0000256" key="2">
    <source>
        <dbReference type="ARBA" id="ARBA00004851"/>
    </source>
</evidence>
<evidence type="ECO:0000259" key="14">
    <source>
        <dbReference type="PROSITE" id="PS51761"/>
    </source>
</evidence>
<dbReference type="PANTHER" id="PTHR46828">
    <property type="entry name" value="ENDO-1,4-BETA-XYLANASE A-RELATED"/>
    <property type="match status" value="1"/>
</dbReference>
<feature type="compositionally biased region" description="Basic and acidic residues" evidence="13">
    <location>
        <begin position="236"/>
        <end position="254"/>
    </location>
</feature>
<dbReference type="AlphaFoldDB" id="A0AAD4HWA1"/>
<keyword evidence="9 11" id="KW-0326">Glycosidase</keyword>
<sequence length="254" mass="27715">MLKSLLLTAALAVAVPLEQELFGRSLDLGSKLHDVEARNAQAVAAGSPEGNGFHSGYFYSFWSDGRGSVTYNNLVNGSYSSQWNNVGNWVGGKGWNPGGAKTVRYNGTWNAANVNSYLALYGWTKDPLIEYYIVESYGSYNPSSGAQKRGTIQSDGGTYDIYQTQRVNQPSIVGRATFYQFWSVRTSKRVGGQITTGNHFDAWTKSGLKLGSHDYMILATEGYQSSGSSSITVGEVGKDEVPYPNEPDSRRPNN</sequence>
<evidence type="ECO:0000256" key="12">
    <source>
        <dbReference type="RuleBase" id="RU362015"/>
    </source>
</evidence>
<evidence type="ECO:0000256" key="4">
    <source>
        <dbReference type="ARBA" id="ARBA00012590"/>
    </source>
</evidence>
<dbReference type="InterPro" id="IPR013320">
    <property type="entry name" value="ConA-like_dom_sf"/>
</dbReference>
<dbReference type="SUPFAM" id="SSF49899">
    <property type="entry name" value="Concanavalin A-like lectins/glucanases"/>
    <property type="match status" value="1"/>
</dbReference>
<dbReference type="InterPro" id="IPR018208">
    <property type="entry name" value="GH11_AS_1"/>
</dbReference>
<dbReference type="Pfam" id="PF00457">
    <property type="entry name" value="Glyco_hydro_11"/>
    <property type="match status" value="1"/>
</dbReference>
<proteinExistence type="inferred from homology"/>
<evidence type="ECO:0000256" key="3">
    <source>
        <dbReference type="ARBA" id="ARBA00007792"/>
    </source>
</evidence>
<dbReference type="InterPro" id="IPR001137">
    <property type="entry name" value="Glyco_hydro_11"/>
</dbReference>
<keyword evidence="7 11" id="KW-0378">Hydrolase</keyword>
<keyword evidence="6" id="KW-0732">Signal</keyword>
<evidence type="ECO:0000256" key="13">
    <source>
        <dbReference type="SAM" id="MobiDB-lite"/>
    </source>
</evidence>
<dbReference type="GO" id="GO:0045493">
    <property type="term" value="P:xylan catabolic process"/>
    <property type="evidence" value="ECO:0007669"/>
    <property type="project" value="UniProtKB-UniRule"/>
</dbReference>
<evidence type="ECO:0000256" key="1">
    <source>
        <dbReference type="ARBA" id="ARBA00000681"/>
    </source>
</evidence>
<comment type="caution">
    <text evidence="15">The sequence shown here is derived from an EMBL/GenBank/DDBJ whole genome shotgun (WGS) entry which is preliminary data.</text>
</comment>
<accession>A0AAD4HWA1</accession>
<feature type="domain" description="GH11" evidence="14">
    <location>
        <begin position="45"/>
        <end position="234"/>
    </location>
</feature>
<feature type="region of interest" description="Disordered" evidence="13">
    <location>
        <begin position="225"/>
        <end position="254"/>
    </location>
</feature>
<keyword evidence="10 11" id="KW-0624">Polysaccharide degradation</keyword>
<feature type="active site" description="Proton donor" evidence="11">
    <location>
        <position position="221"/>
    </location>
</feature>
<dbReference type="FunFam" id="2.60.120.180:FF:000001">
    <property type="entry name" value="Endo-1,4-beta-xylanase"/>
    <property type="match status" value="1"/>
</dbReference>
<dbReference type="PROSITE" id="PS00777">
    <property type="entry name" value="GH11_2"/>
    <property type="match status" value="1"/>
</dbReference>
<dbReference type="PROSITE" id="PS51761">
    <property type="entry name" value="GH11_3"/>
    <property type="match status" value="1"/>
</dbReference>
<evidence type="ECO:0000256" key="6">
    <source>
        <dbReference type="ARBA" id="ARBA00022729"/>
    </source>
</evidence>
<dbReference type="GO" id="GO:0031176">
    <property type="term" value="F:endo-1,4-beta-xylanase activity"/>
    <property type="evidence" value="ECO:0007669"/>
    <property type="project" value="UniProtKB-UniRule"/>
</dbReference>
<evidence type="ECO:0000313" key="16">
    <source>
        <dbReference type="Proteomes" id="UP001197093"/>
    </source>
</evidence>
<keyword evidence="8 11" id="KW-0119">Carbohydrate metabolism</keyword>
<evidence type="ECO:0000256" key="8">
    <source>
        <dbReference type="ARBA" id="ARBA00023277"/>
    </source>
</evidence>
<dbReference type="PRINTS" id="PR00911">
    <property type="entry name" value="GLHYDRLASE11"/>
</dbReference>
<evidence type="ECO:0000256" key="7">
    <source>
        <dbReference type="ARBA" id="ARBA00022801"/>
    </source>
</evidence>
<comment type="catalytic activity">
    <reaction evidence="1 11 12">
        <text>Endohydrolysis of (1-&gt;4)-beta-D-xylosidic linkages in xylans.</text>
        <dbReference type="EC" id="3.2.1.8"/>
    </reaction>
</comment>
<comment type="pathway">
    <text evidence="2 11 12">Glycan degradation; xylan degradation.</text>
</comment>
<reference evidence="15" key="1">
    <citation type="submission" date="2023-02" db="EMBL/GenBank/DDBJ databases">
        <authorList>
            <person name="Palmer J.M."/>
        </authorList>
    </citation>
    <scope>NUCLEOTIDE SEQUENCE</scope>
    <source>
        <strain evidence="15">FW57</strain>
    </source>
</reference>
<dbReference type="InterPro" id="IPR033123">
    <property type="entry name" value="GH11_dom"/>
</dbReference>
<dbReference type="EMBL" id="JAHCVI010000004">
    <property type="protein sequence ID" value="KAG7285766.1"/>
    <property type="molecule type" value="Genomic_DNA"/>
</dbReference>
<gene>
    <name evidence="15" type="ORF">NEMBOFW57_008060</name>
</gene>
<keyword evidence="16" id="KW-1185">Reference proteome</keyword>
<dbReference type="InterPro" id="IPR013319">
    <property type="entry name" value="GH11/12"/>
</dbReference>
<evidence type="ECO:0000313" key="15">
    <source>
        <dbReference type="EMBL" id="KAG7285766.1"/>
    </source>
</evidence>
<dbReference type="Proteomes" id="UP001197093">
    <property type="component" value="Unassembled WGS sequence"/>
</dbReference>